<reference evidence="4" key="1">
    <citation type="submission" date="2016-09" db="EMBL/GenBank/DDBJ databases">
        <authorList>
            <person name="Varghese N."/>
            <person name="Submissions S."/>
        </authorList>
    </citation>
    <scope>NUCLEOTIDE SEQUENCE [LARGE SCALE GENOMIC DNA]</scope>
    <source>
        <strain evidence="4">ANC 4466</strain>
    </source>
</reference>
<feature type="compositionally biased region" description="Low complexity" evidence="1">
    <location>
        <begin position="31"/>
        <end position="45"/>
    </location>
</feature>
<feature type="region of interest" description="Disordered" evidence="1">
    <location>
        <begin position="24"/>
        <end position="111"/>
    </location>
</feature>
<dbReference type="InterPro" id="IPR024572">
    <property type="entry name" value="RcnB"/>
</dbReference>
<evidence type="ECO:0000256" key="2">
    <source>
        <dbReference type="SAM" id="SignalP"/>
    </source>
</evidence>
<dbReference type="Pfam" id="PF11776">
    <property type="entry name" value="RcnB"/>
    <property type="match status" value="1"/>
</dbReference>
<dbReference type="AlphaFoldDB" id="A0A240ECS8"/>
<organism evidence="3 4">
    <name type="scientific">Acinetobacter puyangensis</name>
    <dbReference type="NCBI Taxonomy" id="1096779"/>
    <lineage>
        <taxon>Bacteria</taxon>
        <taxon>Pseudomonadati</taxon>
        <taxon>Pseudomonadota</taxon>
        <taxon>Gammaproteobacteria</taxon>
        <taxon>Moraxellales</taxon>
        <taxon>Moraxellaceae</taxon>
        <taxon>Acinetobacter</taxon>
    </lineage>
</organism>
<accession>A0A240ECS8</accession>
<proteinExistence type="predicted"/>
<dbReference type="OrthoDB" id="6712777at2"/>
<dbReference type="Proteomes" id="UP000219042">
    <property type="component" value="Unassembled WGS sequence"/>
</dbReference>
<feature type="signal peptide" evidence="2">
    <location>
        <begin position="1"/>
        <end position="23"/>
    </location>
</feature>
<feature type="chain" id="PRO_5013077103" evidence="2">
    <location>
        <begin position="24"/>
        <end position="142"/>
    </location>
</feature>
<evidence type="ECO:0000256" key="1">
    <source>
        <dbReference type="SAM" id="MobiDB-lite"/>
    </source>
</evidence>
<keyword evidence="4" id="KW-1185">Reference proteome</keyword>
<evidence type="ECO:0000313" key="4">
    <source>
        <dbReference type="Proteomes" id="UP000219042"/>
    </source>
</evidence>
<evidence type="ECO:0000313" key="3">
    <source>
        <dbReference type="EMBL" id="SNX45969.1"/>
    </source>
</evidence>
<dbReference type="RefSeq" id="WP_097079725.1">
    <property type="nucleotide sequence ID" value="NZ_BAABHT010000016.1"/>
</dbReference>
<protein>
    <submittedName>
        <fullName evidence="3">Regulator RcnB of Ni and Co efflux</fullName>
    </submittedName>
</protein>
<sequence>MKHMSKIMAASILSVLMASTAFAAPQHEQHGQQQQQKSQQQPQQQKKSDDKKQNGQTHQSQNNHQSAQQKSKSQQSKKVAPSRDWKVGGKVPTTYRSNNYKVGHDAHNLPKPGKNQRWIKVNGDYVLENIVTHAIIKIITGR</sequence>
<keyword evidence="2" id="KW-0732">Signal</keyword>
<feature type="compositionally biased region" description="Low complexity" evidence="1">
    <location>
        <begin position="54"/>
        <end position="78"/>
    </location>
</feature>
<dbReference type="Gene3D" id="3.10.450.160">
    <property type="entry name" value="inner membrane protein cigr"/>
    <property type="match status" value="1"/>
</dbReference>
<dbReference type="EMBL" id="OANT01000007">
    <property type="protein sequence ID" value="SNX45969.1"/>
    <property type="molecule type" value="Genomic_DNA"/>
</dbReference>
<gene>
    <name evidence="3" type="ORF">SAMN05421731_10756</name>
</gene>
<name>A0A240ECS8_9GAMM</name>